<organism evidence="13 14">
    <name type="scientific">Thermodesulfovibrio aggregans</name>
    <dbReference type="NCBI Taxonomy" id="86166"/>
    <lineage>
        <taxon>Bacteria</taxon>
        <taxon>Pseudomonadati</taxon>
        <taxon>Nitrospirota</taxon>
        <taxon>Thermodesulfovibrionia</taxon>
        <taxon>Thermodesulfovibrionales</taxon>
        <taxon>Thermodesulfovibrionaceae</taxon>
        <taxon>Thermodesulfovibrio</taxon>
    </lineage>
</organism>
<proteinExistence type="predicted"/>
<dbReference type="InterPro" id="IPR045540">
    <property type="entry name" value="YegS/DAGK_C"/>
</dbReference>
<dbReference type="PANTHER" id="PTHR12358">
    <property type="entry name" value="SPHINGOSINE KINASE"/>
    <property type="match status" value="1"/>
</dbReference>
<protein>
    <submittedName>
        <fullName evidence="13">Lipid kinase, YegS/Rv2252/BmrU family</fullName>
    </submittedName>
</protein>
<evidence type="ECO:0000259" key="12">
    <source>
        <dbReference type="PROSITE" id="PS50146"/>
    </source>
</evidence>
<keyword evidence="2" id="KW-0444">Lipid biosynthesis</keyword>
<dbReference type="GO" id="GO:0046872">
    <property type="term" value="F:metal ion binding"/>
    <property type="evidence" value="ECO:0007669"/>
    <property type="project" value="UniProtKB-KW"/>
</dbReference>
<name>A0A0U9HLW3_9BACT</name>
<dbReference type="AlphaFoldDB" id="A0A0U9HLW3"/>
<dbReference type="OrthoDB" id="142078at2"/>
<sequence>MSYRKVFLIGNPIAGGGALRKIKKAEEILKNKGISVETLLTEKPGDAQRFAEQIKNSRETLVIAAGGDGTYNEVVNGLAFSETPMAILPMGTTSVLAKELKIPKNLKKAIEVAITGNVQKIHLGRIKNQEKQRLFILMAGVGFDGKAVYNVDSGKKRHLKKIAYILSGIKTLISYSPDELKILNSGTKKAYSAVISKASCYGGSFKIAPDSDLKKPYFYAFLSKTRSKFEMSLQILGVIIGKHIEMKKTEYFKTESLKILGNAHVQIDGDYFGKTPVEIDIVRDSLNLVFPE</sequence>
<dbReference type="STRING" id="86166.TAGGR_1252"/>
<dbReference type="NCBIfam" id="TIGR00147">
    <property type="entry name" value="YegS/Rv2252/BmrU family lipid kinase"/>
    <property type="match status" value="1"/>
</dbReference>
<keyword evidence="3" id="KW-0808">Transferase</keyword>
<dbReference type="Gene3D" id="2.60.200.40">
    <property type="match status" value="1"/>
</dbReference>
<dbReference type="InterPro" id="IPR016064">
    <property type="entry name" value="NAD/diacylglycerol_kinase_sf"/>
</dbReference>
<dbReference type="Pfam" id="PF00781">
    <property type="entry name" value="DAGK_cat"/>
    <property type="match status" value="1"/>
</dbReference>
<comment type="cofactor">
    <cofactor evidence="1">
        <name>Mg(2+)</name>
        <dbReference type="ChEBI" id="CHEBI:18420"/>
    </cofactor>
</comment>
<evidence type="ECO:0000256" key="3">
    <source>
        <dbReference type="ARBA" id="ARBA00022679"/>
    </source>
</evidence>
<comment type="caution">
    <text evidence="13">The sequence shown here is derived from an EMBL/GenBank/DDBJ whole genome shotgun (WGS) entry which is preliminary data.</text>
</comment>
<accession>A0A0U9HLW3</accession>
<dbReference type="InterPro" id="IPR050187">
    <property type="entry name" value="Lipid_Phosphate_FormReg"/>
</dbReference>
<dbReference type="InterPro" id="IPR017438">
    <property type="entry name" value="ATP-NAD_kinase_N"/>
</dbReference>
<dbReference type="Pfam" id="PF19279">
    <property type="entry name" value="YegS_C"/>
    <property type="match status" value="1"/>
</dbReference>
<evidence type="ECO:0000256" key="2">
    <source>
        <dbReference type="ARBA" id="ARBA00022516"/>
    </source>
</evidence>
<keyword evidence="4" id="KW-0479">Metal-binding</keyword>
<evidence type="ECO:0000313" key="14">
    <source>
        <dbReference type="Proteomes" id="UP000054976"/>
    </source>
</evidence>
<dbReference type="GO" id="GO:0008654">
    <property type="term" value="P:phospholipid biosynthetic process"/>
    <property type="evidence" value="ECO:0007669"/>
    <property type="project" value="UniProtKB-KW"/>
</dbReference>
<feature type="domain" description="DAGKc" evidence="12">
    <location>
        <begin position="1"/>
        <end position="130"/>
    </location>
</feature>
<dbReference type="GO" id="GO:0016301">
    <property type="term" value="F:kinase activity"/>
    <property type="evidence" value="ECO:0007669"/>
    <property type="project" value="UniProtKB-KW"/>
</dbReference>
<keyword evidence="6 13" id="KW-0418">Kinase</keyword>
<keyword evidence="9" id="KW-0443">Lipid metabolism</keyword>
<dbReference type="EMBL" id="BCNO01000001">
    <property type="protein sequence ID" value="GAQ94080.1"/>
    <property type="molecule type" value="Genomic_DNA"/>
</dbReference>
<dbReference type="Proteomes" id="UP000054976">
    <property type="component" value="Unassembled WGS sequence"/>
</dbReference>
<evidence type="ECO:0000256" key="4">
    <source>
        <dbReference type="ARBA" id="ARBA00022723"/>
    </source>
</evidence>
<dbReference type="Gene3D" id="3.40.50.10330">
    <property type="entry name" value="Probable inorganic polyphosphate/atp-NAD kinase, domain 1"/>
    <property type="match status" value="1"/>
</dbReference>
<dbReference type="SMART" id="SM00046">
    <property type="entry name" value="DAGKc"/>
    <property type="match status" value="1"/>
</dbReference>
<evidence type="ECO:0000256" key="10">
    <source>
        <dbReference type="ARBA" id="ARBA00023209"/>
    </source>
</evidence>
<dbReference type="GO" id="GO:0005886">
    <property type="term" value="C:plasma membrane"/>
    <property type="evidence" value="ECO:0007669"/>
    <property type="project" value="TreeGrafter"/>
</dbReference>
<evidence type="ECO:0000256" key="5">
    <source>
        <dbReference type="ARBA" id="ARBA00022741"/>
    </source>
</evidence>
<dbReference type="RefSeq" id="WP_059175561.1">
    <property type="nucleotide sequence ID" value="NZ_BCNO01000001.1"/>
</dbReference>
<dbReference type="InterPro" id="IPR001206">
    <property type="entry name" value="Diacylglycerol_kinase_cat_dom"/>
</dbReference>
<evidence type="ECO:0000313" key="13">
    <source>
        <dbReference type="EMBL" id="GAQ94080.1"/>
    </source>
</evidence>
<reference evidence="14" key="1">
    <citation type="submission" date="2016-01" db="EMBL/GenBank/DDBJ databases">
        <title>Draft genome sequence of Thermodesulfovibrio aggregans strain TGE-P1.</title>
        <authorList>
            <person name="Sekiguchi Y."/>
            <person name="Ohashi A."/>
            <person name="Matsuura N."/>
            <person name="Tourlousse M.D."/>
        </authorList>
    </citation>
    <scope>NUCLEOTIDE SEQUENCE [LARGE SCALE GENOMIC DNA]</scope>
    <source>
        <strain evidence="14">TGE-P1</strain>
    </source>
</reference>
<dbReference type="SUPFAM" id="SSF111331">
    <property type="entry name" value="NAD kinase/diacylglycerol kinase-like"/>
    <property type="match status" value="1"/>
</dbReference>
<keyword evidence="7" id="KW-0067">ATP-binding</keyword>
<dbReference type="GO" id="GO:0005524">
    <property type="term" value="F:ATP binding"/>
    <property type="evidence" value="ECO:0007669"/>
    <property type="project" value="UniProtKB-KW"/>
</dbReference>
<evidence type="ECO:0000256" key="11">
    <source>
        <dbReference type="ARBA" id="ARBA00023264"/>
    </source>
</evidence>
<evidence type="ECO:0000256" key="1">
    <source>
        <dbReference type="ARBA" id="ARBA00001946"/>
    </source>
</evidence>
<evidence type="ECO:0000256" key="8">
    <source>
        <dbReference type="ARBA" id="ARBA00022842"/>
    </source>
</evidence>
<dbReference type="PANTHER" id="PTHR12358:SF106">
    <property type="entry name" value="LIPID KINASE YEGS"/>
    <property type="match status" value="1"/>
</dbReference>
<keyword evidence="8" id="KW-0460">Magnesium</keyword>
<dbReference type="InterPro" id="IPR005218">
    <property type="entry name" value="Diacylglycerol/lipid_kinase"/>
</dbReference>
<gene>
    <name evidence="13" type="ORF">TAGGR_1252</name>
</gene>
<keyword evidence="10" id="KW-0594">Phospholipid biosynthesis</keyword>
<keyword evidence="11" id="KW-1208">Phospholipid metabolism</keyword>
<evidence type="ECO:0000256" key="9">
    <source>
        <dbReference type="ARBA" id="ARBA00023098"/>
    </source>
</evidence>
<keyword evidence="14" id="KW-1185">Reference proteome</keyword>
<evidence type="ECO:0000256" key="6">
    <source>
        <dbReference type="ARBA" id="ARBA00022777"/>
    </source>
</evidence>
<dbReference type="PROSITE" id="PS50146">
    <property type="entry name" value="DAGK"/>
    <property type="match status" value="1"/>
</dbReference>
<evidence type="ECO:0000256" key="7">
    <source>
        <dbReference type="ARBA" id="ARBA00022840"/>
    </source>
</evidence>
<keyword evidence="5" id="KW-0547">Nucleotide-binding</keyword>